<keyword evidence="8 9" id="KW-0238">DNA-binding</keyword>
<evidence type="ECO:0000256" key="5">
    <source>
        <dbReference type="ARBA" id="ARBA00022801"/>
    </source>
</evidence>
<keyword evidence="2 9" id="KW-0699">rRNA-binding</keyword>
<sequence length="849" mass="93195">MIQSETLELLEWSRLCQHLATFAATKLGALASRNLQIPATQSESIHLLNQTKEVYLLESRLATGLSFEGIQDIGESLLRAGIGGILSGNELLAIATTLAGTRQLRRVIDAQEDLPVLNSLVAELRTYPEIEQEIHRCIDDRGEVADRASPKLAGIRNQIRSCREQIYQRLQSIMQRHSNAVQEQVITQRGDRFVIPVKAPQKDAIPGIVHDTSSSGATLYIEPNPIVSLGNQMRQLMRQQQTEEEAIRQALSEQVAAVQSDLERLLAIATTLDLATAKARYSFWLGANPPRFIDFGSEVESRGAGEQVSRGRNQIENSITLRQLRHPLLVWQQQHEQGHAVIPVDLLIQPQIRVVTITGPNTGGKTVTLKTLGLAALMAKVGLFVPAREPVELPWFEQILADIGDEQSLEQSLSTFSGHIRRISRILNAIGREESRGAEEQGSRGEEDKQDGEDGEEITSSSPSSALVLLDEVGAGTDPAEGSALAIALLQYLADNALLTIATTHFGELKALKYEDERFENASVEFDDVSLSPTYRLLWGIPGRSNALTIARRLGLKPEVVELAQTYVGGASEDVNQVIAGLEAQRRRQETKADEAAQLLKEAERLHRDVSQKAAALKERENQLRLQQEQEVQKAIASAKAEIGSVIRRLQQGSMTAQDAQAATQEINQIAQKHTPPPPKPKPGFKPQIGDRIRIPRLGQTAEVLSEPNENNQLSVRFGMMKMTVGLEDIESLDGQKPDLPVKPKPAPTETPLNKGGKGGSQSQPVPTIRTSRNTIDIRGRRVADSESEIERAIAQATEAGVLWIVHGKGTGKLREGVHEFLKQHPQVERFELAAEKEGGAGVTIAYLK</sequence>
<evidence type="ECO:0000256" key="11">
    <source>
        <dbReference type="SAM" id="MobiDB-lite"/>
    </source>
</evidence>
<keyword evidence="10" id="KW-0175">Coiled coil</keyword>
<feature type="compositionally biased region" description="Acidic residues" evidence="11">
    <location>
        <begin position="448"/>
        <end position="457"/>
    </location>
</feature>
<feature type="compositionally biased region" description="Polar residues" evidence="11">
    <location>
        <begin position="761"/>
        <end position="775"/>
    </location>
</feature>
<evidence type="ECO:0000256" key="1">
    <source>
        <dbReference type="ARBA" id="ARBA00022722"/>
    </source>
</evidence>
<dbReference type="InterPro" id="IPR007696">
    <property type="entry name" value="DNA_mismatch_repair_MutS_core"/>
</dbReference>
<evidence type="ECO:0000256" key="4">
    <source>
        <dbReference type="ARBA" id="ARBA00022759"/>
    </source>
</evidence>
<dbReference type="EC" id="3.1.-.-" evidence="9"/>
<dbReference type="EC" id="3.6.4.-" evidence="9"/>
<feature type="region of interest" description="Disordered" evidence="11">
    <location>
        <begin position="434"/>
        <end position="463"/>
    </location>
</feature>
<dbReference type="InterPro" id="IPR000432">
    <property type="entry name" value="DNA_mismatch_repair_MutS_C"/>
</dbReference>
<dbReference type="CDD" id="cd03280">
    <property type="entry name" value="ABC_MutS2"/>
    <property type="match status" value="1"/>
</dbReference>
<dbReference type="GO" id="GO:0140664">
    <property type="term" value="F:ATP-dependent DNA damage sensor activity"/>
    <property type="evidence" value="ECO:0007669"/>
    <property type="project" value="InterPro"/>
</dbReference>
<organism evidence="13 14">
    <name type="scientific">Microseira wollei NIES-4236</name>
    <dbReference type="NCBI Taxonomy" id="2530354"/>
    <lineage>
        <taxon>Bacteria</taxon>
        <taxon>Bacillati</taxon>
        <taxon>Cyanobacteriota</taxon>
        <taxon>Cyanophyceae</taxon>
        <taxon>Oscillatoriophycideae</taxon>
        <taxon>Aerosakkonematales</taxon>
        <taxon>Aerosakkonemataceae</taxon>
        <taxon>Microseira</taxon>
    </lineage>
</organism>
<dbReference type="GO" id="GO:0045910">
    <property type="term" value="P:negative regulation of DNA recombination"/>
    <property type="evidence" value="ECO:0007669"/>
    <property type="project" value="InterPro"/>
</dbReference>
<dbReference type="GO" id="GO:0030983">
    <property type="term" value="F:mismatched DNA binding"/>
    <property type="evidence" value="ECO:0007669"/>
    <property type="project" value="InterPro"/>
</dbReference>
<keyword evidence="3 9" id="KW-0547">Nucleotide-binding</keyword>
<dbReference type="PROSITE" id="PS00486">
    <property type="entry name" value="DNA_MISMATCH_REPAIR_2"/>
    <property type="match status" value="1"/>
</dbReference>
<dbReference type="GO" id="GO:0004519">
    <property type="term" value="F:endonuclease activity"/>
    <property type="evidence" value="ECO:0007669"/>
    <property type="project" value="UniProtKB-UniRule"/>
</dbReference>
<comment type="function">
    <text evidence="9">Acts as a ribosome collision sensor, splitting the ribosome into its 2 subunits. Detects stalled/collided 70S ribosomes which it binds and splits by an ATP-hydrolysis driven conformational change. Acts upstream of the ribosome quality control system (RQC), a ribosome-associated complex that mediates the extraction of incompletely synthesized nascent chains from stalled ribosomes and their subsequent degradation. Probably generates substrates for RQC.</text>
</comment>
<comment type="caution">
    <text evidence="13">The sequence shown here is derived from an EMBL/GenBank/DDBJ whole genome shotgun (WGS) entry which is preliminary data.</text>
</comment>
<dbReference type="GO" id="GO:0006298">
    <property type="term" value="P:mismatch repair"/>
    <property type="evidence" value="ECO:0007669"/>
    <property type="project" value="InterPro"/>
</dbReference>
<comment type="similarity">
    <text evidence="9">Belongs to the DNA mismatch repair MutS family. MutS2 subfamily.</text>
</comment>
<dbReference type="SUPFAM" id="SSF52540">
    <property type="entry name" value="P-loop containing nucleoside triphosphate hydrolases"/>
    <property type="match status" value="1"/>
</dbReference>
<dbReference type="EMBL" id="BLAY01000091">
    <property type="protein sequence ID" value="GET40467.1"/>
    <property type="molecule type" value="Genomic_DNA"/>
</dbReference>
<dbReference type="Gene3D" id="3.40.50.300">
    <property type="entry name" value="P-loop containing nucleotide triphosphate hydrolases"/>
    <property type="match status" value="1"/>
</dbReference>
<accession>A0AAV3XLR3</accession>
<keyword evidence="4 9" id="KW-0255">Endonuclease</keyword>
<dbReference type="PANTHER" id="PTHR48466">
    <property type="entry name" value="OS10G0509000 PROTEIN-RELATED"/>
    <property type="match status" value="1"/>
</dbReference>
<feature type="coiled-coil region" evidence="10">
    <location>
        <begin position="579"/>
        <end position="627"/>
    </location>
</feature>
<dbReference type="AlphaFoldDB" id="A0AAV3XLR3"/>
<dbReference type="InterPro" id="IPR002625">
    <property type="entry name" value="Smr_dom"/>
</dbReference>
<name>A0AAV3XLR3_9CYAN</name>
<dbReference type="InterPro" id="IPR036187">
    <property type="entry name" value="DNA_mismatch_repair_MutS_sf"/>
</dbReference>
<dbReference type="FunFam" id="3.30.1370.110:FF:000004">
    <property type="entry name" value="Endonuclease MutS2"/>
    <property type="match status" value="1"/>
</dbReference>
<dbReference type="Pfam" id="PF00488">
    <property type="entry name" value="MutS_V"/>
    <property type="match status" value="2"/>
</dbReference>
<dbReference type="Pfam" id="PF20297">
    <property type="entry name" value="MSSS"/>
    <property type="match status" value="1"/>
</dbReference>
<evidence type="ECO:0000256" key="9">
    <source>
        <dbReference type="HAMAP-Rule" id="MF_00092"/>
    </source>
</evidence>
<evidence type="ECO:0000256" key="8">
    <source>
        <dbReference type="ARBA" id="ARBA00023125"/>
    </source>
</evidence>
<proteinExistence type="inferred from homology"/>
<dbReference type="InterPro" id="IPR005747">
    <property type="entry name" value="MutS2"/>
</dbReference>
<dbReference type="Proteomes" id="UP001050975">
    <property type="component" value="Unassembled WGS sequence"/>
</dbReference>
<keyword evidence="1 9" id="KW-0540">Nuclease</keyword>
<dbReference type="Pfam" id="PF01713">
    <property type="entry name" value="Smr"/>
    <property type="match status" value="1"/>
</dbReference>
<dbReference type="GO" id="GO:0005524">
    <property type="term" value="F:ATP binding"/>
    <property type="evidence" value="ECO:0007669"/>
    <property type="project" value="UniProtKB-UniRule"/>
</dbReference>
<evidence type="ECO:0000313" key="14">
    <source>
        <dbReference type="Proteomes" id="UP001050975"/>
    </source>
</evidence>
<gene>
    <name evidence="9" type="primary">mutS2</name>
    <name evidence="9" type="synonym">rqcU</name>
    <name evidence="13" type="ORF">MiSe_52760</name>
</gene>
<evidence type="ECO:0000256" key="7">
    <source>
        <dbReference type="ARBA" id="ARBA00022884"/>
    </source>
</evidence>
<feature type="compositionally biased region" description="Pro residues" evidence="11">
    <location>
        <begin position="675"/>
        <end position="684"/>
    </location>
</feature>
<evidence type="ECO:0000259" key="12">
    <source>
        <dbReference type="PROSITE" id="PS50828"/>
    </source>
</evidence>
<dbReference type="GO" id="GO:0019843">
    <property type="term" value="F:rRNA binding"/>
    <property type="evidence" value="ECO:0007669"/>
    <property type="project" value="UniProtKB-UniRule"/>
</dbReference>
<dbReference type="HAMAP" id="MF_00092">
    <property type="entry name" value="MutS2"/>
    <property type="match status" value="1"/>
</dbReference>
<feature type="region of interest" description="Disordered" evidence="11">
    <location>
        <begin position="671"/>
        <end position="690"/>
    </location>
</feature>
<keyword evidence="5 9" id="KW-0378">Hydrolase</keyword>
<dbReference type="PROSITE" id="PS50828">
    <property type="entry name" value="SMR"/>
    <property type="match status" value="1"/>
</dbReference>
<evidence type="ECO:0000256" key="3">
    <source>
        <dbReference type="ARBA" id="ARBA00022741"/>
    </source>
</evidence>
<keyword evidence="7 9" id="KW-0694">RNA-binding</keyword>
<evidence type="ECO:0000256" key="2">
    <source>
        <dbReference type="ARBA" id="ARBA00022730"/>
    </source>
</evidence>
<dbReference type="SUPFAM" id="SSF48334">
    <property type="entry name" value="DNA repair protein MutS, domain III"/>
    <property type="match status" value="1"/>
</dbReference>
<evidence type="ECO:0000256" key="6">
    <source>
        <dbReference type="ARBA" id="ARBA00022840"/>
    </source>
</evidence>
<comment type="function">
    <text evidence="9">Endonuclease that is involved in the suppression of homologous recombination and thus may have a key role in the control of bacterial genetic diversity.</text>
</comment>
<dbReference type="SMART" id="SM00533">
    <property type="entry name" value="MUTSd"/>
    <property type="match status" value="1"/>
</dbReference>
<dbReference type="PIRSF" id="PIRSF005814">
    <property type="entry name" value="MutS_YshD"/>
    <property type="match status" value="1"/>
</dbReference>
<dbReference type="NCBIfam" id="TIGR01069">
    <property type="entry name" value="mutS2"/>
    <property type="match status" value="1"/>
</dbReference>
<feature type="binding site" evidence="9">
    <location>
        <begin position="359"/>
        <end position="366"/>
    </location>
    <ligand>
        <name>ATP</name>
        <dbReference type="ChEBI" id="CHEBI:30616"/>
    </ligand>
</feature>
<dbReference type="InterPro" id="IPR027417">
    <property type="entry name" value="P-loop_NTPase"/>
</dbReference>
<dbReference type="SMART" id="SM00534">
    <property type="entry name" value="MUTSac"/>
    <property type="match status" value="1"/>
</dbReference>
<dbReference type="PANTHER" id="PTHR48466:SF2">
    <property type="entry name" value="OS10G0509000 PROTEIN"/>
    <property type="match status" value="1"/>
</dbReference>
<dbReference type="Gene3D" id="3.30.1370.110">
    <property type="match status" value="1"/>
</dbReference>
<dbReference type="SMART" id="SM00463">
    <property type="entry name" value="SMR"/>
    <property type="match status" value="1"/>
</dbReference>
<keyword evidence="6 9" id="KW-0067">ATP-binding</keyword>
<evidence type="ECO:0000256" key="10">
    <source>
        <dbReference type="SAM" id="Coils"/>
    </source>
</evidence>
<feature type="coiled-coil region" evidence="10">
    <location>
        <begin position="233"/>
        <end position="268"/>
    </location>
</feature>
<feature type="domain" description="Smr" evidence="12">
    <location>
        <begin position="776"/>
        <end position="849"/>
    </location>
</feature>
<feature type="region of interest" description="Disordered" evidence="11">
    <location>
        <begin position="732"/>
        <end position="776"/>
    </location>
</feature>
<dbReference type="InterPro" id="IPR036063">
    <property type="entry name" value="Smr_dom_sf"/>
</dbReference>
<keyword evidence="14" id="KW-1185">Reference proteome</keyword>
<dbReference type="RefSeq" id="WP_226586304.1">
    <property type="nucleotide sequence ID" value="NZ_BLAY01000091.1"/>
</dbReference>
<feature type="compositionally biased region" description="Basic and acidic residues" evidence="11">
    <location>
        <begin position="434"/>
        <end position="447"/>
    </location>
</feature>
<reference evidence="13" key="1">
    <citation type="submission" date="2019-10" db="EMBL/GenBank/DDBJ databases">
        <title>Draft genome sequece of Microseira wollei NIES-4236.</title>
        <authorList>
            <person name="Yamaguchi H."/>
            <person name="Suzuki S."/>
            <person name="Kawachi M."/>
        </authorList>
    </citation>
    <scope>NUCLEOTIDE SEQUENCE</scope>
    <source>
        <strain evidence="13">NIES-4236</strain>
    </source>
</reference>
<dbReference type="GO" id="GO:0043023">
    <property type="term" value="F:ribosomal large subunit binding"/>
    <property type="evidence" value="ECO:0007669"/>
    <property type="project" value="UniProtKB-UniRule"/>
</dbReference>
<dbReference type="InterPro" id="IPR045076">
    <property type="entry name" value="MutS"/>
</dbReference>
<comment type="subunit">
    <text evidence="9">Homodimer. Binds to stalled ribosomes, contacting rRNA.</text>
</comment>
<dbReference type="SUPFAM" id="SSF160443">
    <property type="entry name" value="SMR domain-like"/>
    <property type="match status" value="1"/>
</dbReference>
<dbReference type="InterPro" id="IPR046893">
    <property type="entry name" value="MSSS"/>
</dbReference>
<dbReference type="GO" id="GO:0016887">
    <property type="term" value="F:ATP hydrolysis activity"/>
    <property type="evidence" value="ECO:0007669"/>
    <property type="project" value="InterPro"/>
</dbReference>
<protein>
    <recommendedName>
        <fullName evidence="9">Endonuclease MutS2</fullName>
        <ecNumber evidence="9">3.1.-.-</ecNumber>
    </recommendedName>
    <alternativeName>
        <fullName evidence="9">Ribosome-associated protein quality control-upstream factor</fullName>
        <shortName evidence="9">RQC-upstream factor</shortName>
        <shortName evidence="9">RqcU</shortName>
        <ecNumber evidence="9">3.6.4.-</ecNumber>
    </alternativeName>
</protein>
<evidence type="ECO:0000313" key="13">
    <source>
        <dbReference type="EMBL" id="GET40467.1"/>
    </source>
</evidence>
<dbReference type="GO" id="GO:0072344">
    <property type="term" value="P:rescue of stalled ribosome"/>
    <property type="evidence" value="ECO:0007669"/>
    <property type="project" value="UniProtKB-UniRule"/>
</dbReference>